<dbReference type="PANTHER" id="PTHR30336">
    <property type="entry name" value="INNER MEMBRANE PROTEIN, PROBABLE PERMEASE"/>
    <property type="match status" value="1"/>
</dbReference>
<feature type="transmembrane region" description="Helical" evidence="1">
    <location>
        <begin position="32"/>
        <end position="55"/>
    </location>
</feature>
<dbReference type="Pfam" id="PF02698">
    <property type="entry name" value="DUF218"/>
    <property type="match status" value="1"/>
</dbReference>
<sequence length="279" mass="31114">MGRKKEHLIPLEKSKKVIYLEKRGRKRRGMSVFAVIFGVLGLLCLLYCLIMGLFVNYGTRFFLVWGALGVFFEGIAFVLARRNLLERLPIWLKLGAVFIFAVGMLVFALVEGMILSRFSSDGQSGADYLIVLGAQWREDGPSYLLKKRLDQALEYLEENPQTQVIVSGGQGSNEPVSEAEGMYGYLVEAGTRPERILLEAESKSTRENLAFSGELLDKAGDRVVIVTNNFHVFRAVKIAEKLGYEQVEGLAAGSYPLSLPNNMLREFFGVLKDFAVGNL</sequence>
<evidence type="ECO:0000313" key="4">
    <source>
        <dbReference type="Proteomes" id="UP000824265"/>
    </source>
</evidence>
<dbReference type="GO" id="GO:0000270">
    <property type="term" value="P:peptidoglycan metabolic process"/>
    <property type="evidence" value="ECO:0007669"/>
    <property type="project" value="TreeGrafter"/>
</dbReference>
<dbReference type="InterPro" id="IPR003848">
    <property type="entry name" value="DUF218"/>
</dbReference>
<feature type="transmembrane region" description="Helical" evidence="1">
    <location>
        <begin position="91"/>
        <end position="110"/>
    </location>
</feature>
<feature type="transmembrane region" description="Helical" evidence="1">
    <location>
        <begin position="61"/>
        <end position="79"/>
    </location>
</feature>
<evidence type="ECO:0000256" key="1">
    <source>
        <dbReference type="SAM" id="Phobius"/>
    </source>
</evidence>
<reference evidence="3" key="1">
    <citation type="journal article" date="2021" name="PeerJ">
        <title>Extensive microbial diversity within the chicken gut microbiome revealed by metagenomics and culture.</title>
        <authorList>
            <person name="Gilroy R."/>
            <person name="Ravi A."/>
            <person name="Getino M."/>
            <person name="Pursley I."/>
            <person name="Horton D.L."/>
            <person name="Alikhan N.F."/>
            <person name="Baker D."/>
            <person name="Gharbi K."/>
            <person name="Hall N."/>
            <person name="Watson M."/>
            <person name="Adriaenssens E.M."/>
            <person name="Foster-Nyarko E."/>
            <person name="Jarju S."/>
            <person name="Secka A."/>
            <person name="Antonio M."/>
            <person name="Oren A."/>
            <person name="Chaudhuri R.R."/>
            <person name="La Ragione R."/>
            <person name="Hildebrand F."/>
            <person name="Pallen M.J."/>
        </authorList>
    </citation>
    <scope>NUCLEOTIDE SEQUENCE</scope>
    <source>
        <strain evidence="3">CHK195-6426</strain>
    </source>
</reference>
<evidence type="ECO:0000259" key="2">
    <source>
        <dbReference type="Pfam" id="PF02698"/>
    </source>
</evidence>
<keyword evidence="1" id="KW-1133">Transmembrane helix</keyword>
<evidence type="ECO:0000313" key="3">
    <source>
        <dbReference type="EMBL" id="HIW81639.1"/>
    </source>
</evidence>
<dbReference type="CDD" id="cd06259">
    <property type="entry name" value="YdcF-like"/>
    <property type="match status" value="1"/>
</dbReference>
<dbReference type="AlphaFoldDB" id="A0A9D1R670"/>
<accession>A0A9D1R670</accession>
<dbReference type="InterPro" id="IPR051599">
    <property type="entry name" value="Cell_Envelope_Assoc"/>
</dbReference>
<dbReference type="PANTHER" id="PTHR30336:SF4">
    <property type="entry name" value="ENVELOPE BIOGENESIS FACTOR ELYC"/>
    <property type="match status" value="1"/>
</dbReference>
<comment type="caution">
    <text evidence="3">The sequence shown here is derived from an EMBL/GenBank/DDBJ whole genome shotgun (WGS) entry which is preliminary data.</text>
</comment>
<gene>
    <name evidence="3" type="ORF">H9742_09020</name>
</gene>
<reference evidence="3" key="2">
    <citation type="submission" date="2021-04" db="EMBL/GenBank/DDBJ databases">
        <authorList>
            <person name="Gilroy R."/>
        </authorList>
    </citation>
    <scope>NUCLEOTIDE SEQUENCE</scope>
    <source>
        <strain evidence="3">CHK195-6426</strain>
    </source>
</reference>
<dbReference type="EMBL" id="DXGH01000050">
    <property type="protein sequence ID" value="HIW81639.1"/>
    <property type="molecule type" value="Genomic_DNA"/>
</dbReference>
<dbReference type="Gene3D" id="3.40.50.620">
    <property type="entry name" value="HUPs"/>
    <property type="match status" value="1"/>
</dbReference>
<dbReference type="GO" id="GO:0005886">
    <property type="term" value="C:plasma membrane"/>
    <property type="evidence" value="ECO:0007669"/>
    <property type="project" value="TreeGrafter"/>
</dbReference>
<dbReference type="Proteomes" id="UP000824265">
    <property type="component" value="Unassembled WGS sequence"/>
</dbReference>
<keyword evidence="1" id="KW-0472">Membrane</keyword>
<dbReference type="InterPro" id="IPR014729">
    <property type="entry name" value="Rossmann-like_a/b/a_fold"/>
</dbReference>
<protein>
    <submittedName>
        <fullName evidence="3">YdcF family protein</fullName>
    </submittedName>
</protein>
<feature type="domain" description="DUF218" evidence="2">
    <location>
        <begin position="127"/>
        <end position="268"/>
    </location>
</feature>
<proteinExistence type="predicted"/>
<keyword evidence="1" id="KW-0812">Transmembrane</keyword>
<dbReference type="GO" id="GO:0043164">
    <property type="term" value="P:Gram-negative-bacterium-type cell wall biogenesis"/>
    <property type="evidence" value="ECO:0007669"/>
    <property type="project" value="TreeGrafter"/>
</dbReference>
<name>A0A9D1R670_9FIRM</name>
<organism evidence="3 4">
    <name type="scientific">Candidatus Acetatifactor stercoripullorum</name>
    <dbReference type="NCBI Taxonomy" id="2838414"/>
    <lineage>
        <taxon>Bacteria</taxon>
        <taxon>Bacillati</taxon>
        <taxon>Bacillota</taxon>
        <taxon>Clostridia</taxon>
        <taxon>Lachnospirales</taxon>
        <taxon>Lachnospiraceae</taxon>
        <taxon>Acetatifactor</taxon>
    </lineage>
</organism>